<dbReference type="Gene3D" id="3.30.160.60">
    <property type="entry name" value="Classic Zinc Finger"/>
    <property type="match status" value="1"/>
</dbReference>
<organism evidence="4 5">
    <name type="scientific">Glossina pallidipes</name>
    <name type="common">Tsetse fly</name>
    <dbReference type="NCBI Taxonomy" id="7398"/>
    <lineage>
        <taxon>Eukaryota</taxon>
        <taxon>Metazoa</taxon>
        <taxon>Ecdysozoa</taxon>
        <taxon>Arthropoda</taxon>
        <taxon>Hexapoda</taxon>
        <taxon>Insecta</taxon>
        <taxon>Pterygota</taxon>
        <taxon>Neoptera</taxon>
        <taxon>Endopterygota</taxon>
        <taxon>Diptera</taxon>
        <taxon>Brachycera</taxon>
        <taxon>Muscomorpha</taxon>
        <taxon>Hippoboscoidea</taxon>
        <taxon>Glossinidae</taxon>
        <taxon>Glossina</taxon>
    </lineage>
</organism>
<dbReference type="InterPro" id="IPR013087">
    <property type="entry name" value="Znf_C2H2_type"/>
</dbReference>
<feature type="region of interest" description="Disordered" evidence="2">
    <location>
        <begin position="306"/>
        <end position="342"/>
    </location>
</feature>
<reference evidence="4" key="2">
    <citation type="submission" date="2020-05" db="UniProtKB">
        <authorList>
            <consortium name="EnsemblMetazoa"/>
        </authorList>
    </citation>
    <scope>IDENTIFICATION</scope>
    <source>
        <strain evidence="4">IAEA</strain>
    </source>
</reference>
<evidence type="ECO:0000313" key="5">
    <source>
        <dbReference type="Proteomes" id="UP000092445"/>
    </source>
</evidence>
<dbReference type="PROSITE" id="PS50157">
    <property type="entry name" value="ZINC_FINGER_C2H2_2"/>
    <property type="match status" value="1"/>
</dbReference>
<feature type="compositionally biased region" description="Polar residues" evidence="2">
    <location>
        <begin position="319"/>
        <end position="342"/>
    </location>
</feature>
<reference evidence="5" key="1">
    <citation type="submission" date="2014-03" db="EMBL/GenBank/DDBJ databases">
        <authorList>
            <person name="Aksoy S."/>
            <person name="Warren W."/>
            <person name="Wilson R.K."/>
        </authorList>
    </citation>
    <scope>NUCLEOTIDE SEQUENCE [LARGE SCALE GENOMIC DNA]</scope>
    <source>
        <strain evidence="5">IAEA</strain>
    </source>
</reference>
<dbReference type="GO" id="GO:0008270">
    <property type="term" value="F:zinc ion binding"/>
    <property type="evidence" value="ECO:0007669"/>
    <property type="project" value="UniProtKB-KW"/>
</dbReference>
<accession>A0A1A9ZAR1</accession>
<evidence type="ECO:0000313" key="4">
    <source>
        <dbReference type="EnsemblMetazoa" id="GPAI008941-PA"/>
    </source>
</evidence>
<evidence type="ECO:0000256" key="1">
    <source>
        <dbReference type="PROSITE-ProRule" id="PRU00042"/>
    </source>
</evidence>
<dbReference type="SUPFAM" id="SSF57667">
    <property type="entry name" value="beta-beta-alpha zinc fingers"/>
    <property type="match status" value="1"/>
</dbReference>
<protein>
    <recommendedName>
        <fullName evidence="3">C2H2-type domain-containing protein</fullName>
    </recommendedName>
</protein>
<evidence type="ECO:0000259" key="3">
    <source>
        <dbReference type="PROSITE" id="PS50157"/>
    </source>
</evidence>
<keyword evidence="1" id="KW-0862">Zinc</keyword>
<dbReference type="STRING" id="7398.A0A1A9ZAR1"/>
<dbReference type="EnsemblMetazoa" id="GPAI008941-RA">
    <property type="protein sequence ID" value="GPAI008941-PA"/>
    <property type="gene ID" value="GPAI008941"/>
</dbReference>
<dbReference type="AlphaFoldDB" id="A0A1A9ZAR1"/>
<keyword evidence="5" id="KW-1185">Reference proteome</keyword>
<keyword evidence="1" id="KW-0863">Zinc-finger</keyword>
<dbReference type="PROSITE" id="PS00028">
    <property type="entry name" value="ZINC_FINGER_C2H2_1"/>
    <property type="match status" value="2"/>
</dbReference>
<sequence>MMKIKKCELCENKQQKYEFCGSKQQKCELRENKKILRVHLKELQTNCVRTHGQPPSEVNCDICGLKLSGPRGLKRHKMIQHPEGGKQESVCPICSKVSPNSNANRDVLYICTWCPKTFNSNANMHAHRKRAHPKEWAEHHRKKYADNFALSFLPTDPNTTEELQKRTIKKISWICRSRWNAIYRFHNFCKRIDKILKSSDFGLLSSNAAKFQIVEEEGPLPNIIDNLTGSNIQECKEDFNKHVSIGTIPEEKVMTYSLHRTLPLFLLLVLPKMTNDPKTKKEQRKKIKEPHALRAKRYLSCDSGLDKHMASVSKRGQKIKTTMNSRQASPENTSGAERIPQN</sequence>
<feature type="domain" description="C2H2-type" evidence="3">
    <location>
        <begin position="109"/>
        <end position="137"/>
    </location>
</feature>
<keyword evidence="1" id="KW-0479">Metal-binding</keyword>
<dbReference type="InterPro" id="IPR036236">
    <property type="entry name" value="Znf_C2H2_sf"/>
</dbReference>
<dbReference type="SMART" id="SM00355">
    <property type="entry name" value="ZnF_C2H2"/>
    <property type="match status" value="2"/>
</dbReference>
<evidence type="ECO:0000256" key="2">
    <source>
        <dbReference type="SAM" id="MobiDB-lite"/>
    </source>
</evidence>
<name>A0A1A9ZAR1_GLOPL</name>
<dbReference type="VEuPathDB" id="VectorBase:GPAI008941"/>
<proteinExistence type="predicted"/>
<dbReference type="Proteomes" id="UP000092445">
    <property type="component" value="Unassembled WGS sequence"/>
</dbReference>